<organism evidence="2 3">
    <name type="scientific">Aquirufa ecclesiirivi</name>
    <dbReference type="NCBI Taxonomy" id="2715124"/>
    <lineage>
        <taxon>Bacteria</taxon>
        <taxon>Pseudomonadati</taxon>
        <taxon>Bacteroidota</taxon>
        <taxon>Cytophagia</taxon>
        <taxon>Cytophagales</taxon>
        <taxon>Flectobacillaceae</taxon>
        <taxon>Aquirufa</taxon>
    </lineage>
</organism>
<evidence type="ECO:0000259" key="1">
    <source>
        <dbReference type="Pfam" id="PF10137"/>
    </source>
</evidence>
<dbReference type="InterPro" id="IPR019302">
    <property type="entry name" value="CAP12/PCTIR_TIR_dom"/>
</dbReference>
<dbReference type="EMBL" id="JAANOH010000005">
    <property type="protein sequence ID" value="MCZ2476180.1"/>
    <property type="molecule type" value="Genomic_DNA"/>
</dbReference>
<evidence type="ECO:0000313" key="3">
    <source>
        <dbReference type="Proteomes" id="UP001321186"/>
    </source>
</evidence>
<proteinExistence type="predicted"/>
<dbReference type="Proteomes" id="UP001321186">
    <property type="component" value="Unassembled WGS sequence"/>
</dbReference>
<dbReference type="RefSeq" id="WP_269010682.1">
    <property type="nucleotide sequence ID" value="NZ_JAANOH010000005.1"/>
</dbReference>
<comment type="caution">
    <text evidence="2">The sequence shown here is derived from an EMBL/GenBank/DDBJ whole genome shotgun (WGS) entry which is preliminary data.</text>
</comment>
<evidence type="ECO:0000313" key="2">
    <source>
        <dbReference type="EMBL" id="MCZ2476180.1"/>
    </source>
</evidence>
<accession>A0ABT4JIV3</accession>
<sequence>MALNPETVYFLLNMISKSESSTFKSAVSQIFDYLAKEIKDNPVFDKYEEESKKWENWPNTFLIGSTSSQNIPETLDEAKKLSFTIYKNIAIRPKNWCDNFVTNLYSQNSYSRNYSMLNSVFHDYFKMVLDEIINANPEIENKNVLKINQNTIFIIHGHDENLKHEIQLLLMKAGVNNIVLHEQADRGRTIIDKLIEETETSGYAIALLTPDDLTESGENRARQNVILEIGYFLGKLGKERLRMIVKGEIEIPSDLSGILYEKYDLQGSWKMKLLKEIMAVGIYVDLESAIKKL</sequence>
<keyword evidence="3" id="KW-1185">Reference proteome</keyword>
<reference evidence="2 3" key="1">
    <citation type="submission" date="2020-03" db="EMBL/GenBank/DDBJ databases">
        <authorList>
            <person name="Pitt A."/>
            <person name="Hahn M.W."/>
        </authorList>
    </citation>
    <scope>NUCLEOTIDE SEQUENCE [LARGE SCALE GENOMIC DNA]</scope>
    <source>
        <strain evidence="2 3">5A-MARBSE</strain>
    </source>
</reference>
<protein>
    <submittedName>
        <fullName evidence="2">Nucleotide-binding protein</fullName>
    </submittedName>
</protein>
<gene>
    <name evidence="2" type="ORF">G9H61_12050</name>
</gene>
<feature type="domain" description="CD-NTase-associated protein 12/Pycsar effector protein TIR" evidence="1">
    <location>
        <begin position="152"/>
        <end position="264"/>
    </location>
</feature>
<name>A0ABT4JIV3_9BACT</name>
<dbReference type="Pfam" id="PF10137">
    <property type="entry name" value="CAP12-PCTIR_TIR"/>
    <property type="match status" value="1"/>
</dbReference>